<dbReference type="Pfam" id="PF12833">
    <property type="entry name" value="HTH_18"/>
    <property type="match status" value="1"/>
</dbReference>
<evidence type="ECO:0000313" key="5">
    <source>
        <dbReference type="EMBL" id="KRQ14661.1"/>
    </source>
</evidence>
<keyword evidence="1" id="KW-0805">Transcription regulation</keyword>
<reference evidence="5 6" key="1">
    <citation type="submission" date="2015-09" db="EMBL/GenBank/DDBJ databases">
        <title>Draft Genome Sequence of Bradyrhizobium manausense Strain BR 3351T, a Novel Symbiotic Nitrogen-Fixing Alphaproteobacterium Isolated from Brazilian Amazon Rain Forest.</title>
        <authorList>
            <person name="De Araujo J.L."/>
            <person name="Zilli J.E."/>
        </authorList>
    </citation>
    <scope>NUCLEOTIDE SEQUENCE [LARGE SCALE GENOMIC DNA]</scope>
    <source>
        <strain evidence="5 6">BR3351</strain>
    </source>
</reference>
<dbReference type="InterPro" id="IPR050204">
    <property type="entry name" value="AraC_XylS_family_regulators"/>
</dbReference>
<organism evidence="5 6">
    <name type="scientific">Bradyrhizobium manausense</name>
    <dbReference type="NCBI Taxonomy" id="989370"/>
    <lineage>
        <taxon>Bacteria</taxon>
        <taxon>Pseudomonadati</taxon>
        <taxon>Pseudomonadota</taxon>
        <taxon>Alphaproteobacteria</taxon>
        <taxon>Hyphomicrobiales</taxon>
        <taxon>Nitrobacteraceae</taxon>
        <taxon>Bradyrhizobium</taxon>
    </lineage>
</organism>
<dbReference type="OrthoDB" id="7285481at2"/>
<evidence type="ECO:0000259" key="4">
    <source>
        <dbReference type="PROSITE" id="PS01124"/>
    </source>
</evidence>
<dbReference type="RefSeq" id="WP_057746482.1">
    <property type="nucleotide sequence ID" value="NZ_LJYG01000047.1"/>
</dbReference>
<evidence type="ECO:0000313" key="6">
    <source>
        <dbReference type="Proteomes" id="UP000051936"/>
    </source>
</evidence>
<accession>A0A0R3E5U1</accession>
<dbReference type="PROSITE" id="PS01124">
    <property type="entry name" value="HTH_ARAC_FAMILY_2"/>
    <property type="match status" value="1"/>
</dbReference>
<protein>
    <recommendedName>
        <fullName evidence="4">HTH araC/xylS-type domain-containing protein</fullName>
    </recommendedName>
</protein>
<dbReference type="Gene3D" id="1.10.10.60">
    <property type="entry name" value="Homeodomain-like"/>
    <property type="match status" value="1"/>
</dbReference>
<dbReference type="PANTHER" id="PTHR46796">
    <property type="entry name" value="HTH-TYPE TRANSCRIPTIONAL ACTIVATOR RHAS-RELATED"/>
    <property type="match status" value="1"/>
</dbReference>
<gene>
    <name evidence="5" type="ORF">AOQ71_12285</name>
</gene>
<comment type="caution">
    <text evidence="5">The sequence shown here is derived from an EMBL/GenBank/DDBJ whole genome shotgun (WGS) entry which is preliminary data.</text>
</comment>
<keyword evidence="6" id="KW-1185">Reference proteome</keyword>
<evidence type="ECO:0000256" key="3">
    <source>
        <dbReference type="ARBA" id="ARBA00023163"/>
    </source>
</evidence>
<proteinExistence type="predicted"/>
<keyword evidence="3" id="KW-0804">Transcription</keyword>
<dbReference type="GO" id="GO:0043565">
    <property type="term" value="F:sequence-specific DNA binding"/>
    <property type="evidence" value="ECO:0007669"/>
    <property type="project" value="InterPro"/>
</dbReference>
<dbReference type="AlphaFoldDB" id="A0A0R3E5U1"/>
<evidence type="ECO:0000256" key="1">
    <source>
        <dbReference type="ARBA" id="ARBA00023015"/>
    </source>
</evidence>
<evidence type="ECO:0000256" key="2">
    <source>
        <dbReference type="ARBA" id="ARBA00023125"/>
    </source>
</evidence>
<dbReference type="STRING" id="989370.AOQ71_12285"/>
<dbReference type="InterPro" id="IPR018060">
    <property type="entry name" value="HTH_AraC"/>
</dbReference>
<keyword evidence="2" id="KW-0238">DNA-binding</keyword>
<name>A0A0R3E5U1_9BRAD</name>
<dbReference type="SMART" id="SM00342">
    <property type="entry name" value="HTH_ARAC"/>
    <property type="match status" value="1"/>
</dbReference>
<dbReference type="PANTHER" id="PTHR46796:SF12">
    <property type="entry name" value="HTH-TYPE DNA-BINDING TRANSCRIPTIONAL ACTIVATOR EUTR"/>
    <property type="match status" value="1"/>
</dbReference>
<dbReference type="EMBL" id="LJYG01000047">
    <property type="protein sequence ID" value="KRQ14661.1"/>
    <property type="molecule type" value="Genomic_DNA"/>
</dbReference>
<feature type="domain" description="HTH araC/xylS-type" evidence="4">
    <location>
        <begin position="211"/>
        <end position="312"/>
    </location>
</feature>
<dbReference type="GO" id="GO:0003700">
    <property type="term" value="F:DNA-binding transcription factor activity"/>
    <property type="evidence" value="ECO:0007669"/>
    <property type="project" value="InterPro"/>
</dbReference>
<dbReference type="Proteomes" id="UP000051936">
    <property type="component" value="Unassembled WGS sequence"/>
</dbReference>
<sequence length="335" mass="37282">MHWSRVLRFADPQASQAAVQGGQVEIVPMARGRFDVEMTQIGIDRVWMQRFNVALPQVATATTARDRKGIGFLIDSNASELQHCGMEVTPNDIIVAGFDVRHQRSSSDLHYGTMSVPVEDFPQLCRTIIGREFLEEPHAVIVRPDPALMSRLLKLHRTVGQLALDTPDILDLPDVRRALEEQLIHIMVRCLADGASIEATAGGRRHDAIVTRFEEFLAANPDRPLYLTEICAAIGVAERTLRASCEEHLGMGPIRYLTLRRMHLVRHALLSADPSNSTVTRIVTNHGFWELGRFSVAYRTLFGETPSETLRRAEPAAIDLNRPSSLPAAQALACR</sequence>